<accession>A0A9D4BV99</accession>
<dbReference type="EMBL" id="JAIWYP010000014">
    <property type="protein sequence ID" value="KAH3707343.1"/>
    <property type="molecule type" value="Genomic_DNA"/>
</dbReference>
<keyword evidence="3" id="KW-1185">Reference proteome</keyword>
<sequence>MMGDTDSTMRQLKPPPSNQLPISNRDELNTTANRHSHFNGCNKANVPKLIKLITLADYIILLVKQLNSVIITIKNKYLAS</sequence>
<proteinExistence type="predicted"/>
<dbReference type="Proteomes" id="UP000828390">
    <property type="component" value="Unassembled WGS sequence"/>
</dbReference>
<evidence type="ECO:0000256" key="1">
    <source>
        <dbReference type="SAM" id="MobiDB-lite"/>
    </source>
</evidence>
<protein>
    <submittedName>
        <fullName evidence="2">Uncharacterized protein</fullName>
    </submittedName>
</protein>
<feature type="compositionally biased region" description="Polar residues" evidence="1">
    <location>
        <begin position="1"/>
        <end position="10"/>
    </location>
</feature>
<evidence type="ECO:0000313" key="3">
    <source>
        <dbReference type="Proteomes" id="UP000828390"/>
    </source>
</evidence>
<reference evidence="2" key="1">
    <citation type="journal article" date="2019" name="bioRxiv">
        <title>The Genome of the Zebra Mussel, Dreissena polymorpha: A Resource for Invasive Species Research.</title>
        <authorList>
            <person name="McCartney M.A."/>
            <person name="Auch B."/>
            <person name="Kono T."/>
            <person name="Mallez S."/>
            <person name="Zhang Y."/>
            <person name="Obille A."/>
            <person name="Becker A."/>
            <person name="Abrahante J.E."/>
            <person name="Garbe J."/>
            <person name="Badalamenti J.P."/>
            <person name="Herman A."/>
            <person name="Mangelson H."/>
            <person name="Liachko I."/>
            <person name="Sullivan S."/>
            <person name="Sone E.D."/>
            <person name="Koren S."/>
            <person name="Silverstein K.A.T."/>
            <person name="Beckman K.B."/>
            <person name="Gohl D.M."/>
        </authorList>
    </citation>
    <scope>NUCLEOTIDE SEQUENCE</scope>
    <source>
        <strain evidence="2">Duluth1</strain>
        <tissue evidence="2">Whole animal</tissue>
    </source>
</reference>
<feature type="region of interest" description="Disordered" evidence="1">
    <location>
        <begin position="1"/>
        <end position="33"/>
    </location>
</feature>
<evidence type="ECO:0000313" key="2">
    <source>
        <dbReference type="EMBL" id="KAH3707343.1"/>
    </source>
</evidence>
<comment type="caution">
    <text evidence="2">The sequence shown here is derived from an EMBL/GenBank/DDBJ whole genome shotgun (WGS) entry which is preliminary data.</text>
</comment>
<gene>
    <name evidence="2" type="ORF">DPMN_066745</name>
</gene>
<name>A0A9D4BV99_DREPO</name>
<dbReference type="AlphaFoldDB" id="A0A9D4BV99"/>
<organism evidence="2 3">
    <name type="scientific">Dreissena polymorpha</name>
    <name type="common">Zebra mussel</name>
    <name type="synonym">Mytilus polymorpha</name>
    <dbReference type="NCBI Taxonomy" id="45954"/>
    <lineage>
        <taxon>Eukaryota</taxon>
        <taxon>Metazoa</taxon>
        <taxon>Spiralia</taxon>
        <taxon>Lophotrochozoa</taxon>
        <taxon>Mollusca</taxon>
        <taxon>Bivalvia</taxon>
        <taxon>Autobranchia</taxon>
        <taxon>Heteroconchia</taxon>
        <taxon>Euheterodonta</taxon>
        <taxon>Imparidentia</taxon>
        <taxon>Neoheterodontei</taxon>
        <taxon>Myida</taxon>
        <taxon>Dreissenoidea</taxon>
        <taxon>Dreissenidae</taxon>
        <taxon>Dreissena</taxon>
    </lineage>
</organism>
<reference evidence="2" key="2">
    <citation type="submission" date="2020-11" db="EMBL/GenBank/DDBJ databases">
        <authorList>
            <person name="McCartney M.A."/>
            <person name="Auch B."/>
            <person name="Kono T."/>
            <person name="Mallez S."/>
            <person name="Becker A."/>
            <person name="Gohl D.M."/>
            <person name="Silverstein K.A.T."/>
            <person name="Koren S."/>
            <person name="Bechman K.B."/>
            <person name="Herman A."/>
            <person name="Abrahante J.E."/>
            <person name="Garbe J."/>
        </authorList>
    </citation>
    <scope>NUCLEOTIDE SEQUENCE</scope>
    <source>
        <strain evidence="2">Duluth1</strain>
        <tissue evidence="2">Whole animal</tissue>
    </source>
</reference>